<reference evidence="2 3" key="1">
    <citation type="submission" date="2023-06" db="EMBL/GenBank/DDBJ databases">
        <title>Pelomonas sp. APW6 16S ribosomal RNA gene genome sequencing and assembly.</title>
        <authorList>
            <person name="Woo H."/>
        </authorList>
    </citation>
    <scope>NUCLEOTIDE SEQUENCE [LARGE SCALE GENOMIC DNA]</scope>
    <source>
        <strain evidence="2 3">APW6</strain>
    </source>
</reference>
<protein>
    <submittedName>
        <fullName evidence="2">DUF3047 domain-containing protein</fullName>
    </submittedName>
</protein>
<dbReference type="Pfam" id="PF11249">
    <property type="entry name" value="DUF3047"/>
    <property type="match status" value="1"/>
</dbReference>
<feature type="signal peptide" evidence="1">
    <location>
        <begin position="1"/>
        <end position="26"/>
    </location>
</feature>
<dbReference type="Proteomes" id="UP001238603">
    <property type="component" value="Unassembled WGS sequence"/>
</dbReference>
<gene>
    <name evidence="2" type="ORF">QRD43_12175</name>
</gene>
<proteinExistence type="predicted"/>
<sequence>MSAFKKLLTLGWVVGLVACAHHPVTAPESPTVEPARTEAAVLPQDWTDRELPGKARTRYSMDERASRPCVQAKAQGSASLLRRRLQLPVDQLQEVRFEWWIDRFESSREVEDPDIDDAPASLVLAFDGDVGLLPLRTRMLYELAHTIMGEAPPYATLMYVWDAKAPVGTVKVSPRSDRIRKIVIGSGQDRRGGWMRFSRNVVDDYRLAFGEAAGPLIGAALMTDADNGRGRAEACYGPVQFLDAAYRELPGSLRF</sequence>
<evidence type="ECO:0000313" key="3">
    <source>
        <dbReference type="Proteomes" id="UP001238603"/>
    </source>
</evidence>
<keyword evidence="3" id="KW-1185">Reference proteome</keyword>
<accession>A0ABT7LIG8</accession>
<comment type="caution">
    <text evidence="2">The sequence shown here is derived from an EMBL/GenBank/DDBJ whole genome shotgun (WGS) entry which is preliminary data.</text>
</comment>
<evidence type="ECO:0000313" key="2">
    <source>
        <dbReference type="EMBL" id="MDL5032662.1"/>
    </source>
</evidence>
<organism evidence="2 3">
    <name type="scientific">Roseateles subflavus</name>
    <dbReference type="NCBI Taxonomy" id="3053353"/>
    <lineage>
        <taxon>Bacteria</taxon>
        <taxon>Pseudomonadati</taxon>
        <taxon>Pseudomonadota</taxon>
        <taxon>Betaproteobacteria</taxon>
        <taxon>Burkholderiales</taxon>
        <taxon>Sphaerotilaceae</taxon>
        <taxon>Roseateles</taxon>
    </lineage>
</organism>
<dbReference type="RefSeq" id="WP_285982750.1">
    <property type="nucleotide sequence ID" value="NZ_JASVDS010000003.1"/>
</dbReference>
<dbReference type="InterPro" id="IPR021409">
    <property type="entry name" value="DUF3047"/>
</dbReference>
<evidence type="ECO:0000256" key="1">
    <source>
        <dbReference type="SAM" id="SignalP"/>
    </source>
</evidence>
<dbReference type="EMBL" id="JASVDS010000003">
    <property type="protein sequence ID" value="MDL5032662.1"/>
    <property type="molecule type" value="Genomic_DNA"/>
</dbReference>
<keyword evidence="1" id="KW-0732">Signal</keyword>
<name>A0ABT7LIG8_9BURK</name>
<feature type="chain" id="PRO_5045683552" evidence="1">
    <location>
        <begin position="27"/>
        <end position="255"/>
    </location>
</feature>
<dbReference type="PROSITE" id="PS51257">
    <property type="entry name" value="PROKAR_LIPOPROTEIN"/>
    <property type="match status" value="1"/>
</dbReference>